<organism evidence="1">
    <name type="scientific">Synechococcus phage QB2</name>
    <dbReference type="NCBI Taxonomy" id="3159453"/>
    <lineage>
        <taxon>Viruses</taxon>
        <taxon>Duplodnaviria</taxon>
        <taxon>Heunggongvirae</taxon>
        <taxon>Uroviricota</taxon>
        <taxon>Caudoviricetes</taxon>
        <taxon>Pantevenvirales</taxon>
        <taxon>Kyanoviridae</taxon>
    </lineage>
</organism>
<sequence length="89" mass="9773">MANDKEMSDLSMTRAECPKCGATWLNGQHYWSGTGKPGNELDLAGLVCNKLGNHQCINPKKGMDGGDTWAKRLEDLNNMSQDSNTDDIK</sequence>
<dbReference type="EMBL" id="PP861117">
    <property type="protein sequence ID" value="XCH00312.1"/>
    <property type="molecule type" value="Genomic_DNA"/>
</dbReference>
<protein>
    <submittedName>
        <fullName evidence="1">Uncharacterized protein</fullName>
    </submittedName>
</protein>
<evidence type="ECO:0000313" key="1">
    <source>
        <dbReference type="EMBL" id="XCH00312.1"/>
    </source>
</evidence>
<proteinExistence type="predicted"/>
<name>A0AAU8EI17_9CAUD</name>
<accession>A0AAU8EI17</accession>
<reference evidence="1" key="1">
    <citation type="submission" date="2024-05" db="EMBL/GenBank/DDBJ databases">
        <authorList>
            <person name="Su C."/>
        </authorList>
    </citation>
    <scope>NUCLEOTIDE SEQUENCE</scope>
</reference>